<dbReference type="EMBL" id="BJYT01000025">
    <property type="protein sequence ID" value="GEO11608.1"/>
    <property type="molecule type" value="Genomic_DNA"/>
</dbReference>
<keyword evidence="1" id="KW-0812">Transmembrane</keyword>
<evidence type="ECO:0000256" key="1">
    <source>
        <dbReference type="SAM" id="Phobius"/>
    </source>
</evidence>
<accession>A0A512BI18</accession>
<dbReference type="Pfam" id="PF04892">
    <property type="entry name" value="VanZ"/>
    <property type="match status" value="1"/>
</dbReference>
<feature type="transmembrane region" description="Helical" evidence="1">
    <location>
        <begin position="7"/>
        <end position="27"/>
    </location>
</feature>
<dbReference type="PANTHER" id="PTHR36834:SF1">
    <property type="entry name" value="INTEGRAL MEMBRANE PROTEIN"/>
    <property type="match status" value="1"/>
</dbReference>
<dbReference type="PANTHER" id="PTHR36834">
    <property type="entry name" value="MEMBRANE PROTEIN-RELATED"/>
    <property type="match status" value="1"/>
</dbReference>
<keyword evidence="4" id="KW-1185">Reference proteome</keyword>
<evidence type="ECO:0000313" key="3">
    <source>
        <dbReference type="EMBL" id="GEO11608.1"/>
    </source>
</evidence>
<evidence type="ECO:0000259" key="2">
    <source>
        <dbReference type="Pfam" id="PF04892"/>
    </source>
</evidence>
<reference evidence="3 4" key="1">
    <citation type="submission" date="2019-07" db="EMBL/GenBank/DDBJ databases">
        <title>Whole genome shotgun sequence of Segetibacter aerophilus NBRC 106135.</title>
        <authorList>
            <person name="Hosoyama A."/>
            <person name="Uohara A."/>
            <person name="Ohji S."/>
            <person name="Ichikawa N."/>
        </authorList>
    </citation>
    <scope>NUCLEOTIDE SEQUENCE [LARGE SCALE GENOMIC DNA]</scope>
    <source>
        <strain evidence="3 4">NBRC 106135</strain>
    </source>
</reference>
<feature type="transmembrane region" description="Helical" evidence="1">
    <location>
        <begin position="101"/>
        <end position="121"/>
    </location>
</feature>
<proteinExistence type="predicted"/>
<comment type="caution">
    <text evidence="3">The sequence shown here is derived from an EMBL/GenBank/DDBJ whole genome shotgun (WGS) entry which is preliminary data.</text>
</comment>
<feature type="transmembrane region" description="Helical" evidence="1">
    <location>
        <begin position="67"/>
        <end position="89"/>
    </location>
</feature>
<dbReference type="InterPro" id="IPR053150">
    <property type="entry name" value="Teicoplanin_resist-assoc"/>
</dbReference>
<dbReference type="AlphaFoldDB" id="A0A512BI18"/>
<dbReference type="OrthoDB" id="9805025at2"/>
<dbReference type="InterPro" id="IPR006976">
    <property type="entry name" value="VanZ-like"/>
</dbReference>
<organism evidence="3 4">
    <name type="scientific">Segetibacter aerophilus</name>
    <dbReference type="NCBI Taxonomy" id="670293"/>
    <lineage>
        <taxon>Bacteria</taxon>
        <taxon>Pseudomonadati</taxon>
        <taxon>Bacteroidota</taxon>
        <taxon>Chitinophagia</taxon>
        <taxon>Chitinophagales</taxon>
        <taxon>Chitinophagaceae</taxon>
        <taxon>Segetibacter</taxon>
    </lineage>
</organism>
<evidence type="ECO:0000313" key="4">
    <source>
        <dbReference type="Proteomes" id="UP000321513"/>
    </source>
</evidence>
<keyword evidence="1" id="KW-0472">Membrane</keyword>
<feature type="domain" description="VanZ-like" evidence="2">
    <location>
        <begin position="12"/>
        <end position="143"/>
    </location>
</feature>
<dbReference type="Proteomes" id="UP000321513">
    <property type="component" value="Unassembled WGS sequence"/>
</dbReference>
<feature type="transmembrane region" description="Helical" evidence="1">
    <location>
        <begin position="127"/>
        <end position="145"/>
    </location>
</feature>
<dbReference type="RefSeq" id="WP_147205713.1">
    <property type="nucleotide sequence ID" value="NZ_BJYT01000025.1"/>
</dbReference>
<name>A0A512BI18_9BACT</name>
<gene>
    <name evidence="3" type="ORF">SAE01_41040</name>
</gene>
<keyword evidence="1" id="KW-1133">Transmembrane helix</keyword>
<sequence length="151" mass="16829">MSRNISAVILFHYLVLLAKFVLFKIQFGTITYNVYYGVLSFQQNLARANFIPLKTIYVLIKEPIDVFVIQNLAGNILGFAPLGFLLPILSPSLSSFSKVGVIAFAFSLTLEVIQLVKVLGIFDVDDIILNTSGALLGYATYKVYLRFRKPA</sequence>
<protein>
    <recommendedName>
        <fullName evidence="2">VanZ-like domain-containing protein</fullName>
    </recommendedName>
</protein>